<dbReference type="Pfam" id="PF15072">
    <property type="entry name" value="HROB"/>
    <property type="match status" value="1"/>
</dbReference>
<gene>
    <name evidence="2" type="ORF">Tci_048553</name>
</gene>
<evidence type="ECO:0000259" key="1">
    <source>
        <dbReference type="Pfam" id="PF15072"/>
    </source>
</evidence>
<dbReference type="PANTHER" id="PTHR14523">
    <property type="entry name" value="UNCHARACTERIZED PROTEIN C17ORF53 HOMOLOG"/>
    <property type="match status" value="1"/>
</dbReference>
<evidence type="ECO:0000313" key="2">
    <source>
        <dbReference type="EMBL" id="GEU76575.1"/>
    </source>
</evidence>
<dbReference type="InterPro" id="IPR058570">
    <property type="entry name" value="HROB_OB"/>
</dbReference>
<dbReference type="InterPro" id="IPR028045">
    <property type="entry name" value="HROB"/>
</dbReference>
<name>A0A6L2MW20_TANCI</name>
<reference evidence="2" key="1">
    <citation type="journal article" date="2019" name="Sci. Rep.">
        <title>Draft genome of Tanacetum cinerariifolium, the natural source of mosquito coil.</title>
        <authorList>
            <person name="Yamashiro T."/>
            <person name="Shiraishi A."/>
            <person name="Satake H."/>
            <person name="Nakayama K."/>
        </authorList>
    </citation>
    <scope>NUCLEOTIDE SEQUENCE</scope>
</reference>
<feature type="domain" description="Homologous recombination OB-fold protein OB-fold" evidence="1">
    <location>
        <begin position="138"/>
        <end position="205"/>
    </location>
</feature>
<dbReference type="PANTHER" id="PTHR14523:SF1">
    <property type="entry name" value="HOMOLOGOUS RECOMBINATION OB-FOLD PROTEIN"/>
    <property type="match status" value="1"/>
</dbReference>
<comment type="caution">
    <text evidence="2">The sequence shown here is derived from an EMBL/GenBank/DDBJ whole genome shotgun (WGS) entry which is preliminary data.</text>
</comment>
<accession>A0A6L2MW20</accession>
<dbReference type="GO" id="GO:0000725">
    <property type="term" value="P:recombinational repair"/>
    <property type="evidence" value="ECO:0007669"/>
    <property type="project" value="InterPro"/>
</dbReference>
<protein>
    <recommendedName>
        <fullName evidence="1">Homologous recombination OB-fold protein OB-fold domain-containing protein</fullName>
    </recommendedName>
</protein>
<dbReference type="EMBL" id="BKCJ010007308">
    <property type="protein sequence ID" value="GEU76575.1"/>
    <property type="molecule type" value="Genomic_DNA"/>
</dbReference>
<dbReference type="AlphaFoldDB" id="A0A6L2MW20"/>
<organism evidence="2">
    <name type="scientific">Tanacetum cinerariifolium</name>
    <name type="common">Dalmatian daisy</name>
    <name type="synonym">Chrysanthemum cinerariifolium</name>
    <dbReference type="NCBI Taxonomy" id="118510"/>
    <lineage>
        <taxon>Eukaryota</taxon>
        <taxon>Viridiplantae</taxon>
        <taxon>Streptophyta</taxon>
        <taxon>Embryophyta</taxon>
        <taxon>Tracheophyta</taxon>
        <taxon>Spermatophyta</taxon>
        <taxon>Magnoliopsida</taxon>
        <taxon>eudicotyledons</taxon>
        <taxon>Gunneridae</taxon>
        <taxon>Pentapetalae</taxon>
        <taxon>asterids</taxon>
        <taxon>campanulids</taxon>
        <taxon>Asterales</taxon>
        <taxon>Asteraceae</taxon>
        <taxon>Asteroideae</taxon>
        <taxon>Anthemideae</taxon>
        <taxon>Anthemidinae</taxon>
        <taxon>Tanacetum</taxon>
    </lineage>
</organism>
<sequence length="212" mass="23133">MRRTFQRALRELNVEAKYAALLRKCDALSNAVTKTIIRTLIITHVETSTPTQKPVRIIPGPTGIVQAAKLLKEIDILLGCEGAVMTTLKYMKKFVEDVGEDEDFKSGSWVSGTNYVNANGGFVSGCLGEIKNFLNNGKLEKVVAIVKSCSLNVIGDLTVTMKDLSDTIPGTMHHKVIDEGGYGKDITVRATLILANVLVFLLNHQCITLALQ</sequence>
<proteinExistence type="predicted"/>